<evidence type="ECO:0000256" key="8">
    <source>
        <dbReference type="ARBA" id="ARBA00023242"/>
    </source>
</evidence>
<dbReference type="KEGG" id="tng:GSTEN00035768G001"/>
<evidence type="ECO:0000256" key="1">
    <source>
        <dbReference type="ARBA" id="ARBA00004123"/>
    </source>
</evidence>
<dbReference type="PANTHER" id="PTHR45944">
    <property type="entry name" value="SCHNURRI, ISOFORM F"/>
    <property type="match status" value="1"/>
</dbReference>
<gene>
    <name evidence="10" type="ORF">GSTENG00035768001</name>
</gene>
<evidence type="ECO:0000256" key="2">
    <source>
        <dbReference type="ARBA" id="ARBA00022723"/>
    </source>
</evidence>
<dbReference type="AlphaFoldDB" id="Q4REG8"/>
<dbReference type="OrthoDB" id="8962119at2759"/>
<dbReference type="InterPro" id="IPR051969">
    <property type="entry name" value="Zinc-finger_DNA-bd_regulators"/>
</dbReference>
<evidence type="ECO:0000256" key="4">
    <source>
        <dbReference type="ARBA" id="ARBA00022771"/>
    </source>
</evidence>
<accession>Q4REG8</accession>
<keyword evidence="5" id="KW-0862">Zinc</keyword>
<dbReference type="PANTHER" id="PTHR45944:SF1">
    <property type="entry name" value="TRANSCRIPTION FACTOR HIVEP2"/>
    <property type="match status" value="1"/>
</dbReference>
<evidence type="ECO:0000256" key="9">
    <source>
        <dbReference type="SAM" id="MobiDB-lite"/>
    </source>
</evidence>
<evidence type="ECO:0000256" key="6">
    <source>
        <dbReference type="ARBA" id="ARBA00023015"/>
    </source>
</evidence>
<comment type="subcellular location">
    <subcellularLocation>
        <location evidence="1">Nucleus</location>
    </subcellularLocation>
</comment>
<keyword evidence="3" id="KW-0677">Repeat</keyword>
<dbReference type="GO" id="GO:0005634">
    <property type="term" value="C:nucleus"/>
    <property type="evidence" value="ECO:0007669"/>
    <property type="project" value="UniProtKB-SubCell"/>
</dbReference>
<dbReference type="GO" id="GO:0000978">
    <property type="term" value="F:RNA polymerase II cis-regulatory region sequence-specific DNA binding"/>
    <property type="evidence" value="ECO:0007669"/>
    <property type="project" value="TreeGrafter"/>
</dbReference>
<comment type="caution">
    <text evidence="10">The sequence shown here is derived from an EMBL/GenBank/DDBJ whole genome shotgun (WGS) entry which is preliminary data.</text>
</comment>
<evidence type="ECO:0000256" key="3">
    <source>
        <dbReference type="ARBA" id="ARBA00022737"/>
    </source>
</evidence>
<sequence length="243" mass="26259">GNLTKHMKSKAHMKKCLELGVSLTMDDADIQEPVDDVQHESKTEVVATTKHQFSDAEDSDGMDEEVDEIDEDEDEEDDYDGDSTPKLRSRSTSPQSCGGASLSVTGTATAPLPSADIRQPSSGRPTGPDHPTALTAEQRERSMDEDSLTMLSPDQTNFLFDPYSSYLLSPGWESPSGSLPPPACATRPRGENSPREVARLPGGTRPQSGRGHPASRPFSTSPRAPWSGPCLLERTWPGRGNLP</sequence>
<feature type="compositionally biased region" description="Polar residues" evidence="9">
    <location>
        <begin position="149"/>
        <end position="158"/>
    </location>
</feature>
<dbReference type="GO" id="GO:0008270">
    <property type="term" value="F:zinc ion binding"/>
    <property type="evidence" value="ECO:0007669"/>
    <property type="project" value="UniProtKB-KW"/>
</dbReference>
<reference evidence="10" key="2">
    <citation type="submission" date="2004-02" db="EMBL/GenBank/DDBJ databases">
        <authorList>
            <consortium name="Genoscope"/>
            <consortium name="Whitehead Institute Centre for Genome Research"/>
        </authorList>
    </citation>
    <scope>NUCLEOTIDE SEQUENCE</scope>
</reference>
<keyword evidence="7" id="KW-0804">Transcription</keyword>
<reference evidence="10" key="1">
    <citation type="journal article" date="2004" name="Nature">
        <title>Genome duplication in the teleost fish Tetraodon nigroviridis reveals the early vertebrate proto-karyotype.</title>
        <authorList>
            <person name="Jaillon O."/>
            <person name="Aury J.-M."/>
            <person name="Brunet F."/>
            <person name="Petit J.-L."/>
            <person name="Stange-Thomann N."/>
            <person name="Mauceli E."/>
            <person name="Bouneau L."/>
            <person name="Fischer C."/>
            <person name="Ozouf-Costaz C."/>
            <person name="Bernot A."/>
            <person name="Nicaud S."/>
            <person name="Jaffe D."/>
            <person name="Fisher S."/>
            <person name="Lutfalla G."/>
            <person name="Dossat C."/>
            <person name="Segurens B."/>
            <person name="Dasilva C."/>
            <person name="Salanoubat M."/>
            <person name="Levy M."/>
            <person name="Boudet N."/>
            <person name="Castellano S."/>
            <person name="Anthouard V."/>
            <person name="Jubin C."/>
            <person name="Castelli V."/>
            <person name="Katinka M."/>
            <person name="Vacherie B."/>
            <person name="Biemont C."/>
            <person name="Skalli Z."/>
            <person name="Cattolico L."/>
            <person name="Poulain J."/>
            <person name="De Berardinis V."/>
            <person name="Cruaud C."/>
            <person name="Duprat S."/>
            <person name="Brottier P."/>
            <person name="Coutanceau J.-P."/>
            <person name="Gouzy J."/>
            <person name="Parra G."/>
            <person name="Lardier G."/>
            <person name="Chapple C."/>
            <person name="McKernan K.J."/>
            <person name="McEwan P."/>
            <person name="Bosak S."/>
            <person name="Kellis M."/>
            <person name="Volff J.-N."/>
            <person name="Guigo R."/>
            <person name="Zody M.C."/>
            <person name="Mesirov J."/>
            <person name="Lindblad-Toh K."/>
            <person name="Birren B."/>
            <person name="Nusbaum C."/>
            <person name="Kahn D."/>
            <person name="Robinson-Rechavi M."/>
            <person name="Laudet V."/>
            <person name="Schachter V."/>
            <person name="Quetier F."/>
            <person name="Saurin W."/>
            <person name="Scarpelli C."/>
            <person name="Wincker P."/>
            <person name="Lander E.S."/>
            <person name="Weissenbach J."/>
            <person name="Roest Crollius H."/>
        </authorList>
    </citation>
    <scope>NUCLEOTIDE SEQUENCE [LARGE SCALE GENOMIC DNA]</scope>
</reference>
<protein>
    <submittedName>
        <fullName evidence="10">(spotted green pufferfish) hypothetical protein</fullName>
    </submittedName>
</protein>
<feature type="compositionally biased region" description="Acidic residues" evidence="9">
    <location>
        <begin position="55"/>
        <end position="81"/>
    </location>
</feature>
<feature type="compositionally biased region" description="Basic and acidic residues" evidence="9">
    <location>
        <begin position="188"/>
        <end position="198"/>
    </location>
</feature>
<feature type="non-terminal residue" evidence="10">
    <location>
        <position position="243"/>
    </location>
</feature>
<organism evidence="10">
    <name type="scientific">Tetraodon nigroviridis</name>
    <name type="common">Spotted green pufferfish</name>
    <name type="synonym">Chelonodon nigroviridis</name>
    <dbReference type="NCBI Taxonomy" id="99883"/>
    <lineage>
        <taxon>Eukaryota</taxon>
        <taxon>Metazoa</taxon>
        <taxon>Chordata</taxon>
        <taxon>Craniata</taxon>
        <taxon>Vertebrata</taxon>
        <taxon>Euteleostomi</taxon>
        <taxon>Actinopterygii</taxon>
        <taxon>Neopterygii</taxon>
        <taxon>Teleostei</taxon>
        <taxon>Neoteleostei</taxon>
        <taxon>Acanthomorphata</taxon>
        <taxon>Eupercaria</taxon>
        <taxon>Tetraodontiformes</taxon>
        <taxon>Tetradontoidea</taxon>
        <taxon>Tetraodontidae</taxon>
        <taxon>Tetraodon</taxon>
    </lineage>
</organism>
<evidence type="ECO:0000313" key="10">
    <source>
        <dbReference type="EMBL" id="CAG13214.1"/>
    </source>
</evidence>
<evidence type="ECO:0000256" key="7">
    <source>
        <dbReference type="ARBA" id="ARBA00023163"/>
    </source>
</evidence>
<keyword evidence="4" id="KW-0863">Zinc-finger</keyword>
<dbReference type="EMBL" id="CAAE01015123">
    <property type="protein sequence ID" value="CAG13214.1"/>
    <property type="molecule type" value="Genomic_DNA"/>
</dbReference>
<keyword evidence="8" id="KW-0539">Nucleus</keyword>
<keyword evidence="6" id="KW-0805">Transcription regulation</keyword>
<dbReference type="GO" id="GO:0000981">
    <property type="term" value="F:DNA-binding transcription factor activity, RNA polymerase II-specific"/>
    <property type="evidence" value="ECO:0007669"/>
    <property type="project" value="TreeGrafter"/>
</dbReference>
<name>Q4REG8_TETNG</name>
<feature type="region of interest" description="Disordered" evidence="9">
    <location>
        <begin position="31"/>
        <end position="243"/>
    </location>
</feature>
<keyword evidence="2" id="KW-0479">Metal-binding</keyword>
<proteinExistence type="predicted"/>
<evidence type="ECO:0000256" key="5">
    <source>
        <dbReference type="ARBA" id="ARBA00022833"/>
    </source>
</evidence>
<feature type="compositionally biased region" description="Polar residues" evidence="9">
    <location>
        <begin position="90"/>
        <end position="108"/>
    </location>
</feature>